<dbReference type="NCBIfam" id="NF000422">
    <property type="entry name" value="blaPDC"/>
    <property type="match status" value="1"/>
</dbReference>
<dbReference type="Gene3D" id="3.40.710.10">
    <property type="entry name" value="DD-peptidase/beta-lactamase superfamily"/>
    <property type="match status" value="1"/>
</dbReference>
<keyword evidence="4 8" id="KW-0732">Signal</keyword>
<dbReference type="NCBIfam" id="NF033085">
    <property type="entry name" value="bla_class_C"/>
    <property type="match status" value="1"/>
</dbReference>
<dbReference type="InterPro" id="IPR058136">
    <property type="entry name" value="AmpC"/>
</dbReference>
<proteinExistence type="inferred from homology"/>
<evidence type="ECO:0000256" key="5">
    <source>
        <dbReference type="ARBA" id="ARBA00022801"/>
    </source>
</evidence>
<dbReference type="GO" id="GO:0046677">
    <property type="term" value="P:response to antibiotic"/>
    <property type="evidence" value="ECO:0007669"/>
    <property type="project" value="UniProtKB-UniRule"/>
</dbReference>
<dbReference type="GO" id="GO:0017001">
    <property type="term" value="P:antibiotic catabolic process"/>
    <property type="evidence" value="ECO:0007669"/>
    <property type="project" value="InterPro"/>
</dbReference>
<accession>A0A7S9YTV9</accession>
<evidence type="ECO:0000256" key="8">
    <source>
        <dbReference type="SAM" id="SignalP"/>
    </source>
</evidence>
<evidence type="ECO:0000256" key="6">
    <source>
        <dbReference type="ARBA" id="ARBA00023251"/>
    </source>
</evidence>
<evidence type="ECO:0000256" key="4">
    <source>
        <dbReference type="ARBA" id="ARBA00022729"/>
    </source>
</evidence>
<gene>
    <name evidence="10" type="primary">blaPDC</name>
</gene>
<evidence type="ECO:0000256" key="2">
    <source>
        <dbReference type="ARBA" id="ARBA00007840"/>
    </source>
</evidence>
<feature type="chain" id="PRO_5030622784" description="Beta-lactamase" evidence="8">
    <location>
        <begin position="27"/>
        <end position="397"/>
    </location>
</feature>
<evidence type="ECO:0000256" key="7">
    <source>
        <dbReference type="RuleBase" id="RU361140"/>
    </source>
</evidence>
<dbReference type="InterPro" id="IPR050491">
    <property type="entry name" value="AmpC-like"/>
</dbReference>
<feature type="domain" description="Beta-lactamase-related" evidence="9">
    <location>
        <begin position="38"/>
        <end position="386"/>
    </location>
</feature>
<feature type="signal peptide" evidence="8">
    <location>
        <begin position="1"/>
        <end position="26"/>
    </location>
</feature>
<dbReference type="InterPro" id="IPR001466">
    <property type="entry name" value="Beta-lactam-related"/>
</dbReference>
<dbReference type="GO" id="GO:0008800">
    <property type="term" value="F:beta-lactamase activity"/>
    <property type="evidence" value="ECO:0007669"/>
    <property type="project" value="UniProtKB-UniRule"/>
</dbReference>
<protein>
    <recommendedName>
        <fullName evidence="3 7">Beta-lactamase</fullName>
        <ecNumber evidence="3 7">3.5.2.6</ecNumber>
    </recommendedName>
</protein>
<dbReference type="InterPro" id="IPR058164">
    <property type="entry name" value="AmpC_pseudomonas"/>
</dbReference>
<dbReference type="PANTHER" id="PTHR46825:SF8">
    <property type="entry name" value="BETA-LACTAMASE-RELATED"/>
    <property type="match status" value="1"/>
</dbReference>
<dbReference type="GO" id="GO:0030288">
    <property type="term" value="C:outer membrane-bounded periplasmic space"/>
    <property type="evidence" value="ECO:0007669"/>
    <property type="project" value="InterPro"/>
</dbReference>
<reference evidence="10" key="1">
    <citation type="submission" date="2020-11" db="EMBL/GenBank/DDBJ databases">
        <title>Evolution of AmpC-mediated resistance of Pseudomonas aeruginosa in cystic fibrosis.</title>
        <authorList>
            <person name="Colque A.C."/>
            <person name="Albarracin Orio A.G."/>
            <person name="Tomatis P.E."/>
            <person name="Dotta G."/>
            <person name="Vila A.J."/>
            <person name="Smania A.M."/>
        </authorList>
    </citation>
    <scope>NUCLEOTIDE SEQUENCE</scope>
    <source>
        <strain evidence="10">CFD_2011_33</strain>
    </source>
</reference>
<evidence type="ECO:0000256" key="1">
    <source>
        <dbReference type="ARBA" id="ARBA00001526"/>
    </source>
</evidence>
<evidence type="ECO:0000313" key="10">
    <source>
        <dbReference type="EMBL" id="QPI70490.1"/>
    </source>
</evidence>
<dbReference type="InterPro" id="IPR001586">
    <property type="entry name" value="Beta-lactam_class-C_AS"/>
</dbReference>
<evidence type="ECO:0000259" key="9">
    <source>
        <dbReference type="Pfam" id="PF00144"/>
    </source>
</evidence>
<dbReference type="InterPro" id="IPR012338">
    <property type="entry name" value="Beta-lactam/transpept-like"/>
</dbReference>
<dbReference type="AlphaFoldDB" id="A0A7S9YTV9"/>
<comment type="similarity">
    <text evidence="2 7">Belongs to the class-C beta-lactamase family.</text>
</comment>
<keyword evidence="6 7" id="KW-0046">Antibiotic resistance</keyword>
<dbReference type="FunFam" id="3.40.710.10:FF:000012">
    <property type="entry name" value="Beta-lactamase"/>
    <property type="match status" value="1"/>
</dbReference>
<evidence type="ECO:0000256" key="3">
    <source>
        <dbReference type="ARBA" id="ARBA00012865"/>
    </source>
</evidence>
<dbReference type="RefSeq" id="WP_197749408.1">
    <property type="nucleotide sequence ID" value="NG_071217.1"/>
</dbReference>
<keyword evidence="5 7" id="KW-0378">Hydrolase</keyword>
<organism evidence="10">
    <name type="scientific">Pseudomonas aeruginosa</name>
    <dbReference type="NCBI Taxonomy" id="287"/>
    <lineage>
        <taxon>Bacteria</taxon>
        <taxon>Pseudomonadati</taxon>
        <taxon>Pseudomonadota</taxon>
        <taxon>Gammaproteobacteria</taxon>
        <taxon>Pseudomonadales</taxon>
        <taxon>Pseudomonadaceae</taxon>
        <taxon>Pseudomonas</taxon>
    </lineage>
</organism>
<dbReference type="Pfam" id="PF00144">
    <property type="entry name" value="Beta-lactamase"/>
    <property type="match status" value="1"/>
</dbReference>
<name>A0A7S9YTV9_PSEAI</name>
<dbReference type="EC" id="3.5.2.6" evidence="3 7"/>
<comment type="catalytic activity">
    <reaction evidence="1 7">
        <text>a beta-lactam + H2O = a substituted beta-amino acid</text>
        <dbReference type="Rhea" id="RHEA:20401"/>
        <dbReference type="ChEBI" id="CHEBI:15377"/>
        <dbReference type="ChEBI" id="CHEBI:35627"/>
        <dbReference type="ChEBI" id="CHEBI:140347"/>
        <dbReference type="EC" id="3.5.2.6"/>
    </reaction>
</comment>
<dbReference type="PANTHER" id="PTHR46825">
    <property type="entry name" value="D-ALANYL-D-ALANINE-CARBOXYPEPTIDASE/ENDOPEPTIDASE AMPH"/>
    <property type="match status" value="1"/>
</dbReference>
<sequence>MRDTRFPCLCGIAASTLLFATTPAIAGEAPADRLKALVDAAVQPVMKANDIPGLAVAISLKGEPHYFSYGLASKEDGRRVTPETLFEIGSVSKTFTATLAGYALAQDKMRLDDRASQHWPALQGSRFDGISLLDLATYTAGGLPLKFPDSVQKDQAQIRDYYRQWQPTYAPGSQRLYSNLSIGLFGYLAARSLGQPFERLMEQQVFPALGLEQTHLDVPEAALAQYAQGYGKDDRPLRAGPGPLDAEGYGVKTSAADLLRFVDANLHPERLDRPWAQALDATHRGYYKVGDMTQGLGWEAYDWPISLKRLQAGNSTPMALQPHRIARLPAPQALEGQRLLNKTGSTNGFGAYVAFVPGRDLGLVILANRNYPNAERVKIAYAILSGLEQQGKVPLKR</sequence>
<dbReference type="CARD" id="ARO:3006826">
    <property type="molecule name" value="PDC-459"/>
    <property type="mechanism identifier" value="ARO:0001004"/>
    <property type="mechanism name" value="antibiotic inactivation"/>
</dbReference>
<dbReference type="SUPFAM" id="SSF56601">
    <property type="entry name" value="beta-lactamase/transpeptidase-like"/>
    <property type="match status" value="1"/>
</dbReference>
<dbReference type="EMBL" id="MW287262">
    <property type="protein sequence ID" value="QPI70490.1"/>
    <property type="molecule type" value="Genomic_DNA"/>
</dbReference>
<dbReference type="PROSITE" id="PS00336">
    <property type="entry name" value="BETA_LACTAMASE_C"/>
    <property type="match status" value="1"/>
</dbReference>